<accession>A0ACC2BJ49</accession>
<comment type="caution">
    <text evidence="1">The sequence shown here is derived from an EMBL/GenBank/DDBJ whole genome shotgun (WGS) entry which is preliminary data.</text>
</comment>
<reference evidence="2" key="1">
    <citation type="journal article" date="2024" name="Proc. Natl. Acad. Sci. U.S.A.">
        <title>Extraordinary preservation of gene collinearity over three hundred million years revealed in homosporous lycophytes.</title>
        <authorList>
            <person name="Li C."/>
            <person name="Wickell D."/>
            <person name="Kuo L.Y."/>
            <person name="Chen X."/>
            <person name="Nie B."/>
            <person name="Liao X."/>
            <person name="Peng D."/>
            <person name="Ji J."/>
            <person name="Jenkins J."/>
            <person name="Williams M."/>
            <person name="Shu S."/>
            <person name="Plott C."/>
            <person name="Barry K."/>
            <person name="Rajasekar S."/>
            <person name="Grimwood J."/>
            <person name="Han X."/>
            <person name="Sun S."/>
            <person name="Hou Z."/>
            <person name="He W."/>
            <person name="Dai G."/>
            <person name="Sun C."/>
            <person name="Schmutz J."/>
            <person name="Leebens-Mack J.H."/>
            <person name="Li F.W."/>
            <person name="Wang L."/>
        </authorList>
    </citation>
    <scope>NUCLEOTIDE SEQUENCE [LARGE SCALE GENOMIC DNA]</scope>
    <source>
        <strain evidence="2">cv. PW_Plant_1</strain>
    </source>
</reference>
<protein>
    <submittedName>
        <fullName evidence="1">Uncharacterized protein</fullName>
    </submittedName>
</protein>
<name>A0ACC2BJ49_DIPCM</name>
<keyword evidence="2" id="KW-1185">Reference proteome</keyword>
<gene>
    <name evidence="1" type="ORF">O6H91_15G064100</name>
</gene>
<sequence>MEADDLSLEQQQQVMDMGSKLEAITRKLLTTDDPYHTKY</sequence>
<proteinExistence type="predicted"/>
<dbReference type="Proteomes" id="UP001162992">
    <property type="component" value="Chromosome 15"/>
</dbReference>
<organism evidence="1 2">
    <name type="scientific">Diphasiastrum complanatum</name>
    <name type="common">Issler's clubmoss</name>
    <name type="synonym">Lycopodium complanatum</name>
    <dbReference type="NCBI Taxonomy" id="34168"/>
    <lineage>
        <taxon>Eukaryota</taxon>
        <taxon>Viridiplantae</taxon>
        <taxon>Streptophyta</taxon>
        <taxon>Embryophyta</taxon>
        <taxon>Tracheophyta</taxon>
        <taxon>Lycopodiopsida</taxon>
        <taxon>Lycopodiales</taxon>
        <taxon>Lycopodiaceae</taxon>
        <taxon>Lycopodioideae</taxon>
        <taxon>Diphasiastrum</taxon>
    </lineage>
</organism>
<dbReference type="EMBL" id="CM055106">
    <property type="protein sequence ID" value="KAJ7529756.1"/>
    <property type="molecule type" value="Genomic_DNA"/>
</dbReference>
<evidence type="ECO:0000313" key="2">
    <source>
        <dbReference type="Proteomes" id="UP001162992"/>
    </source>
</evidence>
<evidence type="ECO:0000313" key="1">
    <source>
        <dbReference type="EMBL" id="KAJ7529756.1"/>
    </source>
</evidence>